<dbReference type="AlphaFoldDB" id="A0A9D4G7S7"/>
<keyword evidence="2" id="KW-1185">Reference proteome</keyword>
<protein>
    <submittedName>
        <fullName evidence="1">Uncharacterized protein</fullName>
    </submittedName>
</protein>
<accession>A0A9D4G7S7</accession>
<gene>
    <name evidence="1" type="ORF">DPMN_140469</name>
</gene>
<name>A0A9D4G7S7_DREPO</name>
<sequence>MTDGKELGQRYRQGFRGGCRINIIAVSRDGGNQYAQLAGIIVLGFGPTACGV</sequence>
<dbReference type="Proteomes" id="UP000828390">
    <property type="component" value="Unassembled WGS sequence"/>
</dbReference>
<evidence type="ECO:0000313" key="2">
    <source>
        <dbReference type="Proteomes" id="UP000828390"/>
    </source>
</evidence>
<dbReference type="EMBL" id="JAIWYP010000006">
    <property type="protein sequence ID" value="KAH3812048.1"/>
    <property type="molecule type" value="Genomic_DNA"/>
</dbReference>
<organism evidence="1 2">
    <name type="scientific">Dreissena polymorpha</name>
    <name type="common">Zebra mussel</name>
    <name type="synonym">Mytilus polymorpha</name>
    <dbReference type="NCBI Taxonomy" id="45954"/>
    <lineage>
        <taxon>Eukaryota</taxon>
        <taxon>Metazoa</taxon>
        <taxon>Spiralia</taxon>
        <taxon>Lophotrochozoa</taxon>
        <taxon>Mollusca</taxon>
        <taxon>Bivalvia</taxon>
        <taxon>Autobranchia</taxon>
        <taxon>Heteroconchia</taxon>
        <taxon>Euheterodonta</taxon>
        <taxon>Imparidentia</taxon>
        <taxon>Neoheterodontei</taxon>
        <taxon>Myida</taxon>
        <taxon>Dreissenoidea</taxon>
        <taxon>Dreissenidae</taxon>
        <taxon>Dreissena</taxon>
    </lineage>
</organism>
<comment type="caution">
    <text evidence="1">The sequence shown here is derived from an EMBL/GenBank/DDBJ whole genome shotgun (WGS) entry which is preliminary data.</text>
</comment>
<evidence type="ECO:0000313" key="1">
    <source>
        <dbReference type="EMBL" id="KAH3812048.1"/>
    </source>
</evidence>
<proteinExistence type="predicted"/>
<reference evidence="1" key="1">
    <citation type="journal article" date="2019" name="bioRxiv">
        <title>The Genome of the Zebra Mussel, Dreissena polymorpha: A Resource for Invasive Species Research.</title>
        <authorList>
            <person name="McCartney M.A."/>
            <person name="Auch B."/>
            <person name="Kono T."/>
            <person name="Mallez S."/>
            <person name="Zhang Y."/>
            <person name="Obille A."/>
            <person name="Becker A."/>
            <person name="Abrahante J.E."/>
            <person name="Garbe J."/>
            <person name="Badalamenti J.P."/>
            <person name="Herman A."/>
            <person name="Mangelson H."/>
            <person name="Liachko I."/>
            <person name="Sullivan S."/>
            <person name="Sone E.D."/>
            <person name="Koren S."/>
            <person name="Silverstein K.A.T."/>
            <person name="Beckman K.B."/>
            <person name="Gohl D.M."/>
        </authorList>
    </citation>
    <scope>NUCLEOTIDE SEQUENCE</scope>
    <source>
        <strain evidence="1">Duluth1</strain>
        <tissue evidence="1">Whole animal</tissue>
    </source>
</reference>
<reference evidence="1" key="2">
    <citation type="submission" date="2020-11" db="EMBL/GenBank/DDBJ databases">
        <authorList>
            <person name="McCartney M.A."/>
            <person name="Auch B."/>
            <person name="Kono T."/>
            <person name="Mallez S."/>
            <person name="Becker A."/>
            <person name="Gohl D.M."/>
            <person name="Silverstein K.A.T."/>
            <person name="Koren S."/>
            <person name="Bechman K.B."/>
            <person name="Herman A."/>
            <person name="Abrahante J.E."/>
            <person name="Garbe J."/>
        </authorList>
    </citation>
    <scope>NUCLEOTIDE SEQUENCE</scope>
    <source>
        <strain evidence="1">Duluth1</strain>
        <tissue evidence="1">Whole animal</tissue>
    </source>
</reference>